<comment type="caution">
    <text evidence="5">The sequence shown here is derived from an EMBL/GenBank/DDBJ whole genome shotgun (WGS) entry which is preliminary data.</text>
</comment>
<reference evidence="5" key="1">
    <citation type="submission" date="2021-03" db="EMBL/GenBank/DDBJ databases">
        <authorList>
            <person name="Peeters C."/>
        </authorList>
    </citation>
    <scope>NUCLEOTIDE SEQUENCE</scope>
    <source>
        <strain evidence="5">LMG 31506</strain>
    </source>
</reference>
<keyword evidence="2" id="KW-0328">Glycosyltransferase</keyword>
<evidence type="ECO:0000313" key="5">
    <source>
        <dbReference type="EMBL" id="CAG2134391.1"/>
    </source>
</evidence>
<accession>A0A916N364</accession>
<dbReference type="PANTHER" id="PTHR43179">
    <property type="entry name" value="RHAMNOSYLTRANSFERASE WBBL"/>
    <property type="match status" value="1"/>
</dbReference>
<name>A0A916N364_9BURK</name>
<dbReference type="RefSeq" id="WP_211946371.1">
    <property type="nucleotide sequence ID" value="NZ_CAJPUY010000004.1"/>
</dbReference>
<protein>
    <recommendedName>
        <fullName evidence="4">Glycosyltransferase 2-like domain-containing protein</fullName>
    </recommendedName>
</protein>
<dbReference type="Proteomes" id="UP000672934">
    <property type="component" value="Unassembled WGS sequence"/>
</dbReference>
<dbReference type="GO" id="GO:0016757">
    <property type="term" value="F:glycosyltransferase activity"/>
    <property type="evidence" value="ECO:0007669"/>
    <property type="project" value="UniProtKB-KW"/>
</dbReference>
<dbReference type="InterPro" id="IPR029044">
    <property type="entry name" value="Nucleotide-diphossugar_trans"/>
</dbReference>
<feature type="domain" description="Glycosyltransferase 2-like" evidence="4">
    <location>
        <begin position="14"/>
        <end position="114"/>
    </location>
</feature>
<dbReference type="AlphaFoldDB" id="A0A916N364"/>
<keyword evidence="6" id="KW-1185">Reference proteome</keyword>
<organism evidence="5 6">
    <name type="scientific">Cupriavidus yeoncheonensis</name>
    <dbReference type="NCBI Taxonomy" id="1462994"/>
    <lineage>
        <taxon>Bacteria</taxon>
        <taxon>Pseudomonadati</taxon>
        <taxon>Pseudomonadota</taxon>
        <taxon>Betaproteobacteria</taxon>
        <taxon>Burkholderiales</taxon>
        <taxon>Burkholderiaceae</taxon>
        <taxon>Cupriavidus</taxon>
    </lineage>
</organism>
<evidence type="ECO:0000256" key="1">
    <source>
        <dbReference type="ARBA" id="ARBA00006739"/>
    </source>
</evidence>
<dbReference type="SUPFAM" id="SSF53448">
    <property type="entry name" value="Nucleotide-diphospho-sugar transferases"/>
    <property type="match status" value="1"/>
</dbReference>
<dbReference type="EMBL" id="CAJPUY010000004">
    <property type="protein sequence ID" value="CAG2134391.1"/>
    <property type="molecule type" value="Genomic_DNA"/>
</dbReference>
<dbReference type="Gene3D" id="3.90.550.10">
    <property type="entry name" value="Spore Coat Polysaccharide Biosynthesis Protein SpsA, Chain A"/>
    <property type="match status" value="1"/>
</dbReference>
<proteinExistence type="inferred from homology"/>
<evidence type="ECO:0000256" key="3">
    <source>
        <dbReference type="ARBA" id="ARBA00022679"/>
    </source>
</evidence>
<dbReference type="InterPro" id="IPR001173">
    <property type="entry name" value="Glyco_trans_2-like"/>
</dbReference>
<keyword evidence="3" id="KW-0808">Transferase</keyword>
<dbReference type="Pfam" id="PF00535">
    <property type="entry name" value="Glycos_transf_2"/>
    <property type="match status" value="1"/>
</dbReference>
<evidence type="ECO:0000313" key="6">
    <source>
        <dbReference type="Proteomes" id="UP000672934"/>
    </source>
</evidence>
<evidence type="ECO:0000259" key="4">
    <source>
        <dbReference type="Pfam" id="PF00535"/>
    </source>
</evidence>
<evidence type="ECO:0000256" key="2">
    <source>
        <dbReference type="ARBA" id="ARBA00022676"/>
    </source>
</evidence>
<sequence>MKHTHHKRITLVTVTYGARLHFCTELLRRAFEHEGVAHAVVVSNNSSSDLSRLEDDWGARVTVIRLPTNTGSANGYAVGIDAALSRDTDYLWLMDDDNAPCPGALDVLCHQLDRLTRGFGRNRAAVLGFRPDHQADIAMGVPVALAMPPRSSYFGFHVARIPYKLWRRTPWGRPKPADMPEVLPLPFAPYGGLLGHRDLYLDLGFPERQLVLYADDIEYTWRLTARGGRIALVTGARLEDLEGSWNVKRNWKNHFECLLLSRSDFRAYYSSRNQAWFDKHYWSTSGLTYRLNRLVFLALLRIYGRRHGAAARLALLERAIADGEACRLGLHADYSL</sequence>
<dbReference type="PANTHER" id="PTHR43179:SF12">
    <property type="entry name" value="GALACTOFURANOSYLTRANSFERASE GLFT2"/>
    <property type="match status" value="1"/>
</dbReference>
<comment type="similarity">
    <text evidence="1">Belongs to the glycosyltransferase 2 family.</text>
</comment>
<gene>
    <name evidence="5" type="ORF">LMG31506_01376</name>
</gene>